<comment type="caution">
    <text evidence="1">The sequence shown here is derived from an EMBL/GenBank/DDBJ whole genome shotgun (WGS) entry which is preliminary data.</text>
</comment>
<reference evidence="2" key="1">
    <citation type="journal article" date="2019" name="Int. J. Syst. Evol. Microbiol.">
        <title>The Global Catalogue of Microorganisms (GCM) 10K type strain sequencing project: providing services to taxonomists for standard genome sequencing and annotation.</title>
        <authorList>
            <consortium name="The Broad Institute Genomics Platform"/>
            <consortium name="The Broad Institute Genome Sequencing Center for Infectious Disease"/>
            <person name="Wu L."/>
            <person name="Ma J."/>
        </authorList>
    </citation>
    <scope>NUCLEOTIDE SEQUENCE [LARGE SCALE GENOMIC DNA]</scope>
    <source>
        <strain evidence="2">CGMCC 1.16033</strain>
    </source>
</reference>
<sequence length="51" mass="5692">MLSRLPGTKPVFIYIEFKAKHISFPLADSRLSLGQVSLEHLPEVAMQANPL</sequence>
<name>A0ABQ1T2N7_9GAMM</name>
<dbReference type="Proteomes" id="UP000606498">
    <property type="component" value="Unassembled WGS sequence"/>
</dbReference>
<dbReference type="EMBL" id="BMKO01000004">
    <property type="protein sequence ID" value="GGE78263.1"/>
    <property type="molecule type" value="Genomic_DNA"/>
</dbReference>
<evidence type="ECO:0000313" key="1">
    <source>
        <dbReference type="EMBL" id="GGE78263.1"/>
    </source>
</evidence>
<accession>A0ABQ1T2N7</accession>
<evidence type="ECO:0000313" key="2">
    <source>
        <dbReference type="Proteomes" id="UP000606498"/>
    </source>
</evidence>
<proteinExistence type="predicted"/>
<organism evidence="1 2">
    <name type="scientific">Shewanella carassii</name>
    <dbReference type="NCBI Taxonomy" id="1987584"/>
    <lineage>
        <taxon>Bacteria</taxon>
        <taxon>Pseudomonadati</taxon>
        <taxon>Pseudomonadota</taxon>
        <taxon>Gammaproteobacteria</taxon>
        <taxon>Alteromonadales</taxon>
        <taxon>Shewanellaceae</taxon>
        <taxon>Shewanella</taxon>
    </lineage>
</organism>
<keyword evidence="2" id="KW-1185">Reference proteome</keyword>
<protein>
    <submittedName>
        <fullName evidence="1">Uncharacterized protein</fullName>
    </submittedName>
</protein>
<gene>
    <name evidence="1" type="ORF">GCM10011520_18510</name>
</gene>